<evidence type="ECO:0000313" key="2">
    <source>
        <dbReference type="EMBL" id="ADY25441.1"/>
    </source>
</evidence>
<evidence type="ECO:0000256" key="1">
    <source>
        <dbReference type="SAM" id="SignalP"/>
    </source>
</evidence>
<dbReference type="OrthoDB" id="9799495at2"/>
<organism evidence="2 3">
    <name type="scientific">Deinococcus proteolyticus (strain ATCC 35074 / DSM 20540 / JCM 6276 / NBRC 101906 / NCIMB 13154 / VKM Ac-1939 / CCM 2703 / MRP)</name>
    <dbReference type="NCBI Taxonomy" id="693977"/>
    <lineage>
        <taxon>Bacteria</taxon>
        <taxon>Thermotogati</taxon>
        <taxon>Deinococcota</taxon>
        <taxon>Deinococci</taxon>
        <taxon>Deinococcales</taxon>
        <taxon>Deinococcaceae</taxon>
        <taxon>Deinococcus</taxon>
    </lineage>
</organism>
<accession>F0RJ33</accession>
<dbReference type="EMBL" id="CP002536">
    <property type="protein sequence ID" value="ADY25441.1"/>
    <property type="molecule type" value="Genomic_DNA"/>
</dbReference>
<gene>
    <name evidence="2" type="ordered locus">Deipr_0268</name>
</gene>
<feature type="signal peptide" evidence="1">
    <location>
        <begin position="1"/>
        <end position="24"/>
    </location>
</feature>
<dbReference type="HOGENOM" id="CLU_1841840_0_0_0"/>
<dbReference type="Proteomes" id="UP000007718">
    <property type="component" value="Chromosome"/>
</dbReference>
<reference evidence="3" key="1">
    <citation type="submission" date="2011-02" db="EMBL/GenBank/DDBJ databases">
        <title>The complete sequence of chromosome of Deinococcus proteolyticus DSM 20540.</title>
        <authorList>
            <consortium name="US DOE Joint Genome Institute (JGI-PGF)"/>
            <person name="Lucas S."/>
            <person name="Copeland A."/>
            <person name="Lapidus A."/>
            <person name="Bruce D."/>
            <person name="Goodwin L."/>
            <person name="Pitluck S."/>
            <person name="Kyrpides N."/>
            <person name="Mavromatis K."/>
            <person name="Pagani I."/>
            <person name="Ivanova N."/>
            <person name="Ovchinnikova G."/>
            <person name="Zeytun A."/>
            <person name="Detter J.C."/>
            <person name="Han C."/>
            <person name="Land M."/>
            <person name="Hauser L."/>
            <person name="Markowitz V."/>
            <person name="Cheng J.-F."/>
            <person name="Hugenholtz P."/>
            <person name="Woyke T."/>
            <person name="Wu D."/>
            <person name="Pukall R."/>
            <person name="Steenblock K."/>
            <person name="Brambilla E."/>
            <person name="Klenk H.-P."/>
            <person name="Eisen J.A."/>
        </authorList>
    </citation>
    <scope>NUCLEOTIDE SEQUENCE [LARGE SCALE GENOMIC DNA]</scope>
    <source>
        <strain evidence="3">ATCC 35074 / DSM 20540 / JCM 6276 / NBRC 101906 / NCIMB 13154 / VKM Ac-1939 / CCM 2703 / MRP</strain>
    </source>
</reference>
<dbReference type="RefSeq" id="WP_013614050.1">
    <property type="nucleotide sequence ID" value="NC_015161.1"/>
</dbReference>
<evidence type="ECO:0008006" key="4">
    <source>
        <dbReference type="Google" id="ProtNLM"/>
    </source>
</evidence>
<protein>
    <recommendedName>
        <fullName evidence="4">DUF4177 domain-containing protein</fullName>
    </recommendedName>
</protein>
<evidence type="ECO:0000313" key="3">
    <source>
        <dbReference type="Proteomes" id="UP000007718"/>
    </source>
</evidence>
<sequence length="139" mass="14996">MLERLQSLQAVLLSIIAVASAAQAVNAFLPRPVIPTPTPTWEYMQLEVPAQFAAGVQQALAKDSTLSADNFNNRAKSYRFDEAKLNELGGQGWELVGVLGADETVPFKTSSSVPNAPATWQTNVRPAGATLLFKRPLTE</sequence>
<reference evidence="2 3" key="2">
    <citation type="journal article" date="2012" name="Stand. Genomic Sci.">
        <title>Complete genome sequence of the orange-red pigmented, radioresistant Deinococcus proteolyticus type strain (MRP(T)).</title>
        <authorList>
            <person name="Copeland A."/>
            <person name="Zeytun A."/>
            <person name="Yassawong M."/>
            <person name="Nolan M."/>
            <person name="Lucas S."/>
            <person name="Hammon N."/>
            <person name="Deshpande S."/>
            <person name="Cheng J.F."/>
            <person name="Han C."/>
            <person name="Tapia R."/>
            <person name="Goodwin L.A."/>
            <person name="Pitluck S."/>
            <person name="Mavromatis K."/>
            <person name="Liolios K."/>
            <person name="Pagani I."/>
            <person name="Ivanova N."/>
            <person name="Mikhailova N."/>
            <person name="Pati A."/>
            <person name="Chen A."/>
            <person name="Palaniappan K."/>
            <person name="Land M."/>
            <person name="Hauser L."/>
            <person name="Jeffries C.D."/>
            <person name="Brambilla E.M."/>
            <person name="Rohde M."/>
            <person name="Sikorski J."/>
            <person name="Pukall R."/>
            <person name="Goker M."/>
            <person name="Detter J.C."/>
            <person name="Woyke T."/>
            <person name="Bristow J."/>
            <person name="Eisen J.A."/>
            <person name="Markowitz V."/>
            <person name="Hugenholtz P."/>
            <person name="Kyrpides N.C."/>
            <person name="Klenk H.P."/>
            <person name="Lapidus A."/>
        </authorList>
    </citation>
    <scope>NUCLEOTIDE SEQUENCE [LARGE SCALE GENOMIC DNA]</scope>
    <source>
        <strain evidence="3">ATCC 35074 / DSM 20540 / JCM 6276 / NBRC 101906 / NCIMB 13154 / VKM Ac-1939 / CCM 2703 / MRP</strain>
    </source>
</reference>
<name>F0RJ33_DEIPM</name>
<proteinExistence type="predicted"/>
<dbReference type="AlphaFoldDB" id="F0RJ33"/>
<dbReference type="KEGG" id="dpt:Deipr_0268"/>
<keyword evidence="1" id="KW-0732">Signal</keyword>
<dbReference type="STRING" id="693977.Deipr_0268"/>
<keyword evidence="3" id="KW-1185">Reference proteome</keyword>
<feature type="chain" id="PRO_5003257679" description="DUF4177 domain-containing protein" evidence="1">
    <location>
        <begin position="25"/>
        <end position="139"/>
    </location>
</feature>